<dbReference type="InterPro" id="IPR029526">
    <property type="entry name" value="PGBD"/>
</dbReference>
<proteinExistence type="predicted"/>
<dbReference type="OrthoDB" id="6734919at2759"/>
<gene>
    <name evidence="2" type="ORF">J437_LFUL010025</name>
</gene>
<dbReference type="Pfam" id="PF13843">
    <property type="entry name" value="DDE_Tnp_1_7"/>
    <property type="match status" value="1"/>
</dbReference>
<dbReference type="EMBL" id="KZ308521">
    <property type="protein sequence ID" value="KAG8231009.1"/>
    <property type="molecule type" value="Genomic_DNA"/>
</dbReference>
<accession>A0A8K0K9I0</accession>
<dbReference type="AlphaFoldDB" id="A0A8K0K9I0"/>
<dbReference type="Proteomes" id="UP000792457">
    <property type="component" value="Unassembled WGS sequence"/>
</dbReference>
<comment type="caution">
    <text evidence="2">The sequence shown here is derived from an EMBL/GenBank/DDBJ whole genome shotgun (WGS) entry which is preliminary data.</text>
</comment>
<sequence>MEKNDTFYKVRPMMRKIKQKCLQHFVPSQGKPIRFGYKVWFLNTDTGYLVNFDLYQGKNPFSNEAHKGAVEKAAAPLLAGGNP</sequence>
<evidence type="ECO:0000313" key="2">
    <source>
        <dbReference type="EMBL" id="KAG8231009.1"/>
    </source>
</evidence>
<reference evidence="2" key="2">
    <citation type="submission" date="2017-10" db="EMBL/GenBank/DDBJ databases">
        <title>Ladona fulva Genome sequencing and assembly.</title>
        <authorList>
            <person name="Murali S."/>
            <person name="Richards S."/>
            <person name="Bandaranaike D."/>
            <person name="Bellair M."/>
            <person name="Blankenburg K."/>
            <person name="Chao H."/>
            <person name="Dinh H."/>
            <person name="Doddapaneni H."/>
            <person name="Dugan-Rocha S."/>
            <person name="Elkadiri S."/>
            <person name="Gnanaolivu R."/>
            <person name="Hernandez B."/>
            <person name="Skinner E."/>
            <person name="Javaid M."/>
            <person name="Lee S."/>
            <person name="Li M."/>
            <person name="Ming W."/>
            <person name="Munidasa M."/>
            <person name="Muniz J."/>
            <person name="Nguyen L."/>
            <person name="Hughes D."/>
            <person name="Osuji N."/>
            <person name="Pu L.-L."/>
            <person name="Puazo M."/>
            <person name="Qu C."/>
            <person name="Quiroz J."/>
            <person name="Raj R."/>
            <person name="Weissenberger G."/>
            <person name="Xin Y."/>
            <person name="Zou X."/>
            <person name="Han Y."/>
            <person name="Worley K."/>
            <person name="Muzny D."/>
            <person name="Gibbs R."/>
        </authorList>
    </citation>
    <scope>NUCLEOTIDE SEQUENCE</scope>
    <source>
        <strain evidence="2">Sampled in the wild</strain>
    </source>
</reference>
<evidence type="ECO:0000313" key="3">
    <source>
        <dbReference type="Proteomes" id="UP000792457"/>
    </source>
</evidence>
<reference evidence="2" key="1">
    <citation type="submission" date="2013-04" db="EMBL/GenBank/DDBJ databases">
        <authorList>
            <person name="Qu J."/>
            <person name="Murali S.C."/>
            <person name="Bandaranaike D."/>
            <person name="Bellair M."/>
            <person name="Blankenburg K."/>
            <person name="Chao H."/>
            <person name="Dinh H."/>
            <person name="Doddapaneni H."/>
            <person name="Downs B."/>
            <person name="Dugan-Rocha S."/>
            <person name="Elkadiri S."/>
            <person name="Gnanaolivu R.D."/>
            <person name="Hernandez B."/>
            <person name="Javaid M."/>
            <person name="Jayaseelan J.C."/>
            <person name="Lee S."/>
            <person name="Li M."/>
            <person name="Ming W."/>
            <person name="Munidasa M."/>
            <person name="Muniz J."/>
            <person name="Nguyen L."/>
            <person name="Ongeri F."/>
            <person name="Osuji N."/>
            <person name="Pu L.-L."/>
            <person name="Puazo M."/>
            <person name="Qu C."/>
            <person name="Quiroz J."/>
            <person name="Raj R."/>
            <person name="Weissenberger G."/>
            <person name="Xin Y."/>
            <person name="Zou X."/>
            <person name="Han Y."/>
            <person name="Richards S."/>
            <person name="Worley K."/>
            <person name="Muzny D."/>
            <person name="Gibbs R."/>
        </authorList>
    </citation>
    <scope>NUCLEOTIDE SEQUENCE</scope>
    <source>
        <strain evidence="2">Sampled in the wild</strain>
    </source>
</reference>
<keyword evidence="3" id="KW-1185">Reference proteome</keyword>
<organism evidence="2 3">
    <name type="scientific">Ladona fulva</name>
    <name type="common">Scarce chaser dragonfly</name>
    <name type="synonym">Libellula fulva</name>
    <dbReference type="NCBI Taxonomy" id="123851"/>
    <lineage>
        <taxon>Eukaryota</taxon>
        <taxon>Metazoa</taxon>
        <taxon>Ecdysozoa</taxon>
        <taxon>Arthropoda</taxon>
        <taxon>Hexapoda</taxon>
        <taxon>Insecta</taxon>
        <taxon>Pterygota</taxon>
        <taxon>Palaeoptera</taxon>
        <taxon>Odonata</taxon>
        <taxon>Epiprocta</taxon>
        <taxon>Anisoptera</taxon>
        <taxon>Libelluloidea</taxon>
        <taxon>Libellulidae</taxon>
        <taxon>Ladona</taxon>
    </lineage>
</organism>
<protein>
    <recommendedName>
        <fullName evidence="1">PiggyBac transposable element-derived protein domain-containing protein</fullName>
    </recommendedName>
</protein>
<feature type="domain" description="PiggyBac transposable element-derived protein" evidence="1">
    <location>
        <begin position="29"/>
        <end position="68"/>
    </location>
</feature>
<name>A0A8K0K9I0_LADFU</name>
<evidence type="ECO:0000259" key="1">
    <source>
        <dbReference type="Pfam" id="PF13843"/>
    </source>
</evidence>